<comment type="subunit">
    <text evidence="8">Homodimer. Interacts with FtsZ.</text>
</comment>
<evidence type="ECO:0000256" key="7">
    <source>
        <dbReference type="ARBA" id="ARBA00024910"/>
    </source>
</evidence>
<evidence type="ECO:0000313" key="10">
    <source>
        <dbReference type="EMBL" id="TCP68854.1"/>
    </source>
</evidence>
<organism evidence="10 11">
    <name type="scientific">Heliophilum fasciatum</name>
    <dbReference type="NCBI Taxonomy" id="35700"/>
    <lineage>
        <taxon>Bacteria</taxon>
        <taxon>Bacillati</taxon>
        <taxon>Bacillota</taxon>
        <taxon>Clostridia</taxon>
        <taxon>Eubacteriales</taxon>
        <taxon>Heliobacteriaceae</taxon>
        <taxon>Heliophilum</taxon>
    </lineage>
</organism>
<evidence type="ECO:0000256" key="2">
    <source>
        <dbReference type="ARBA" id="ARBA00015195"/>
    </source>
</evidence>
<keyword evidence="11" id="KW-1185">Reference proteome</keyword>
<evidence type="ECO:0000256" key="8">
    <source>
        <dbReference type="ARBA" id="ARBA00026068"/>
    </source>
</evidence>
<dbReference type="EMBL" id="SLXT01000001">
    <property type="protein sequence ID" value="TCP68854.1"/>
    <property type="molecule type" value="Genomic_DNA"/>
</dbReference>
<dbReference type="InterPro" id="IPR007838">
    <property type="entry name" value="Cell_div_ZapA-like"/>
</dbReference>
<evidence type="ECO:0000256" key="1">
    <source>
        <dbReference type="ARBA" id="ARBA00004496"/>
    </source>
</evidence>
<keyword evidence="3" id="KW-0963">Cytoplasm</keyword>
<evidence type="ECO:0000256" key="6">
    <source>
        <dbReference type="ARBA" id="ARBA00023306"/>
    </source>
</evidence>
<protein>
    <recommendedName>
        <fullName evidence="2">Cell division protein ZapA</fullName>
    </recommendedName>
    <alternativeName>
        <fullName evidence="9">Z ring-associated protein ZapA</fullName>
    </alternativeName>
</protein>
<dbReference type="InterPro" id="IPR053712">
    <property type="entry name" value="Bac_CellDiv_Activator"/>
</dbReference>
<comment type="subcellular location">
    <subcellularLocation>
        <location evidence="1">Cytoplasm</location>
    </subcellularLocation>
</comment>
<sequence length="88" mass="9776">MAEPEIFKATVQIFGDTYKLRGPASPEHMERLAAIVDQRMQEIGQKSKNVSVAKIAVMAAFHLADDLLKLQEDYDDLVKLLDDTSGAK</sequence>
<evidence type="ECO:0000256" key="9">
    <source>
        <dbReference type="ARBA" id="ARBA00033158"/>
    </source>
</evidence>
<dbReference type="AlphaFoldDB" id="A0A4R2RZ93"/>
<proteinExistence type="predicted"/>
<evidence type="ECO:0000256" key="4">
    <source>
        <dbReference type="ARBA" id="ARBA00022618"/>
    </source>
</evidence>
<dbReference type="Proteomes" id="UP000294813">
    <property type="component" value="Unassembled WGS sequence"/>
</dbReference>
<keyword evidence="4 10" id="KW-0132">Cell division</keyword>
<comment type="caution">
    <text evidence="10">The sequence shown here is derived from an EMBL/GenBank/DDBJ whole genome shotgun (WGS) entry which is preliminary data.</text>
</comment>
<evidence type="ECO:0000256" key="3">
    <source>
        <dbReference type="ARBA" id="ARBA00022490"/>
    </source>
</evidence>
<dbReference type="GO" id="GO:0032153">
    <property type="term" value="C:cell division site"/>
    <property type="evidence" value="ECO:0007669"/>
    <property type="project" value="TreeGrafter"/>
</dbReference>
<dbReference type="Pfam" id="PF05164">
    <property type="entry name" value="ZapA"/>
    <property type="match status" value="1"/>
</dbReference>
<dbReference type="GO" id="GO:0000917">
    <property type="term" value="P:division septum assembly"/>
    <property type="evidence" value="ECO:0007669"/>
    <property type="project" value="UniProtKB-KW"/>
</dbReference>
<dbReference type="PANTHER" id="PTHR34981">
    <property type="entry name" value="CELL DIVISION PROTEIN ZAPA"/>
    <property type="match status" value="1"/>
</dbReference>
<dbReference type="Gene3D" id="6.10.250.790">
    <property type="match status" value="1"/>
</dbReference>
<comment type="function">
    <text evidence="7">Activator of cell division through the inhibition of FtsZ GTPase activity, therefore promoting FtsZ assembly into bundles of protofilaments necessary for the formation of the division Z ring. It is recruited early at mid-cell but it is not essential for cell division.</text>
</comment>
<evidence type="ECO:0000313" key="11">
    <source>
        <dbReference type="Proteomes" id="UP000294813"/>
    </source>
</evidence>
<keyword evidence="5" id="KW-0717">Septation</keyword>
<dbReference type="RefSeq" id="WP_243116730.1">
    <property type="nucleotide sequence ID" value="NZ_JAOQNU010000001.1"/>
</dbReference>
<evidence type="ECO:0000256" key="5">
    <source>
        <dbReference type="ARBA" id="ARBA00023210"/>
    </source>
</evidence>
<name>A0A4R2RZ93_9FIRM</name>
<dbReference type="GO" id="GO:0000921">
    <property type="term" value="P:septin ring assembly"/>
    <property type="evidence" value="ECO:0007669"/>
    <property type="project" value="TreeGrafter"/>
</dbReference>
<dbReference type="GO" id="GO:0030428">
    <property type="term" value="C:cell septum"/>
    <property type="evidence" value="ECO:0007669"/>
    <property type="project" value="TreeGrafter"/>
</dbReference>
<dbReference type="PANTHER" id="PTHR34981:SF1">
    <property type="entry name" value="CELL DIVISION PROTEIN ZAPA"/>
    <property type="match status" value="1"/>
</dbReference>
<keyword evidence="6" id="KW-0131">Cell cycle</keyword>
<dbReference type="GO" id="GO:0043093">
    <property type="term" value="P:FtsZ-dependent cytokinesis"/>
    <property type="evidence" value="ECO:0007669"/>
    <property type="project" value="TreeGrafter"/>
</dbReference>
<accession>A0A4R2RZ93</accession>
<dbReference type="GO" id="GO:0005829">
    <property type="term" value="C:cytosol"/>
    <property type="evidence" value="ECO:0007669"/>
    <property type="project" value="TreeGrafter"/>
</dbReference>
<dbReference type="InterPro" id="IPR036192">
    <property type="entry name" value="Cell_div_ZapA-like_sf"/>
</dbReference>
<gene>
    <name evidence="10" type="ORF">EDD73_10113</name>
</gene>
<dbReference type="SUPFAM" id="SSF102829">
    <property type="entry name" value="Cell division protein ZapA-like"/>
    <property type="match status" value="1"/>
</dbReference>
<reference evidence="10 11" key="1">
    <citation type="submission" date="2019-03" db="EMBL/GenBank/DDBJ databases">
        <title>Genomic Encyclopedia of Type Strains, Phase IV (KMG-IV): sequencing the most valuable type-strain genomes for metagenomic binning, comparative biology and taxonomic classification.</title>
        <authorList>
            <person name="Goeker M."/>
        </authorList>
    </citation>
    <scope>NUCLEOTIDE SEQUENCE [LARGE SCALE GENOMIC DNA]</scope>
    <source>
        <strain evidence="10 11">DSM 11170</strain>
    </source>
</reference>